<dbReference type="RefSeq" id="WP_114797006.1">
    <property type="nucleotide sequence ID" value="NZ_QQZY01000007.1"/>
</dbReference>
<proteinExistence type="predicted"/>
<dbReference type="PANTHER" id="PTHR38031">
    <property type="entry name" value="SULFUR CARRIER PROTEIN SLR0821-RELATED"/>
    <property type="match status" value="1"/>
</dbReference>
<dbReference type="AlphaFoldDB" id="A0A7M2YVS9"/>
<dbReference type="EMBL" id="QQZY01000007">
    <property type="protein sequence ID" value="RDI73689.1"/>
    <property type="molecule type" value="Genomic_DNA"/>
</dbReference>
<organism evidence="1 2">
    <name type="scientific">Gaiella occulta</name>
    <dbReference type="NCBI Taxonomy" id="1002870"/>
    <lineage>
        <taxon>Bacteria</taxon>
        <taxon>Bacillati</taxon>
        <taxon>Actinomycetota</taxon>
        <taxon>Thermoleophilia</taxon>
        <taxon>Gaiellales</taxon>
        <taxon>Gaiellaceae</taxon>
        <taxon>Gaiella</taxon>
    </lineage>
</organism>
<dbReference type="OrthoDB" id="9156098at2"/>
<dbReference type="SUPFAM" id="SSF54285">
    <property type="entry name" value="MoaD/ThiS"/>
    <property type="match status" value="1"/>
</dbReference>
<dbReference type="PANTHER" id="PTHR38031:SF1">
    <property type="entry name" value="SULFUR CARRIER PROTEIN CYSO"/>
    <property type="match status" value="1"/>
</dbReference>
<dbReference type="InterPro" id="IPR012675">
    <property type="entry name" value="Beta-grasp_dom_sf"/>
</dbReference>
<dbReference type="InterPro" id="IPR003749">
    <property type="entry name" value="ThiS/MoaD-like"/>
</dbReference>
<dbReference type="Proteomes" id="UP000254134">
    <property type="component" value="Unassembled WGS sequence"/>
</dbReference>
<evidence type="ECO:0000313" key="2">
    <source>
        <dbReference type="Proteomes" id="UP000254134"/>
    </source>
</evidence>
<reference evidence="2" key="2">
    <citation type="journal article" date="2019" name="MicrobiologyOpen">
        <title>High-quality draft genome sequence of Gaiella occulta isolated from a 150 meter deep mineral water borehole and comparison with the genome sequences of other deep-branching lineages of the phylum Actinobacteria.</title>
        <authorList>
            <person name="Severino R."/>
            <person name="Froufe H.J.C."/>
            <person name="Barroso C."/>
            <person name="Albuquerque L."/>
            <person name="Lobo-da-Cunha A."/>
            <person name="da Costa M.S."/>
            <person name="Egas C."/>
        </authorList>
    </citation>
    <scope>NUCLEOTIDE SEQUENCE [LARGE SCALE GENOMIC DNA]</scope>
    <source>
        <strain evidence="2">F2-233</strain>
    </source>
</reference>
<accession>A0A7M2YVS9</accession>
<sequence length="87" mass="9415">MAHVRLRAPLSELAGGSEHELAGATVLEVLEELERAHPAVAGWMLDETRRIRLHVNVYVNGQRAQEEATVAPSDRIHVLPSITGGAS</sequence>
<protein>
    <submittedName>
        <fullName evidence="1">Molybdopterin converting factor small subunit</fullName>
    </submittedName>
</protein>
<dbReference type="InterPro" id="IPR052045">
    <property type="entry name" value="Sulfur_Carrier/Prot_Modifier"/>
</dbReference>
<comment type="caution">
    <text evidence="1">The sequence shown here is derived from an EMBL/GenBank/DDBJ whole genome shotgun (WGS) entry which is preliminary data.</text>
</comment>
<keyword evidence="2" id="KW-1185">Reference proteome</keyword>
<dbReference type="Pfam" id="PF02597">
    <property type="entry name" value="ThiS"/>
    <property type="match status" value="1"/>
</dbReference>
<dbReference type="InterPro" id="IPR016155">
    <property type="entry name" value="Mopterin_synth/thiamin_S_b"/>
</dbReference>
<name>A0A7M2YVS9_9ACTN</name>
<evidence type="ECO:0000313" key="1">
    <source>
        <dbReference type="EMBL" id="RDI73689.1"/>
    </source>
</evidence>
<dbReference type="Gene3D" id="3.10.20.30">
    <property type="match status" value="1"/>
</dbReference>
<reference evidence="1 2" key="1">
    <citation type="submission" date="2018-07" db="EMBL/GenBank/DDBJ databases">
        <title>High-quality-draft genome sequence of Gaiella occulta.</title>
        <authorList>
            <person name="Severino R."/>
            <person name="Froufe H.J.C."/>
            <person name="Rainey F.A."/>
            <person name="Barroso C."/>
            <person name="Albuquerque L."/>
            <person name="Lobo-Da-Cunha A."/>
            <person name="Da Costa M.S."/>
            <person name="Egas C."/>
        </authorList>
    </citation>
    <scope>NUCLEOTIDE SEQUENCE [LARGE SCALE GENOMIC DNA]</scope>
    <source>
        <strain evidence="1 2">F2-233</strain>
    </source>
</reference>
<gene>
    <name evidence="1" type="ORF">Gocc_2602</name>
</gene>